<feature type="region of interest" description="Disordered" evidence="5">
    <location>
        <begin position="1"/>
        <end position="26"/>
    </location>
</feature>
<evidence type="ECO:0000256" key="1">
    <source>
        <dbReference type="ARBA" id="ARBA00004127"/>
    </source>
</evidence>
<feature type="compositionally biased region" description="Basic and acidic residues" evidence="5">
    <location>
        <begin position="1"/>
        <end position="12"/>
    </location>
</feature>
<feature type="domain" description="DUF202" evidence="7">
    <location>
        <begin position="23"/>
        <end position="88"/>
    </location>
</feature>
<evidence type="ECO:0000313" key="9">
    <source>
        <dbReference type="Proteomes" id="UP001180845"/>
    </source>
</evidence>
<proteinExistence type="predicted"/>
<evidence type="ECO:0000256" key="2">
    <source>
        <dbReference type="ARBA" id="ARBA00022692"/>
    </source>
</evidence>
<keyword evidence="3 6" id="KW-1133">Transmembrane helix</keyword>
<feature type="transmembrane region" description="Helical" evidence="6">
    <location>
        <begin position="59"/>
        <end position="80"/>
    </location>
</feature>
<gene>
    <name evidence="8" type="ORF">JOF55_001378</name>
</gene>
<organism evidence="8 9">
    <name type="scientific">Haloactinomyces albus</name>
    <dbReference type="NCBI Taxonomy" id="1352928"/>
    <lineage>
        <taxon>Bacteria</taxon>
        <taxon>Bacillati</taxon>
        <taxon>Actinomycetota</taxon>
        <taxon>Actinomycetes</taxon>
        <taxon>Actinopolysporales</taxon>
        <taxon>Actinopolysporaceae</taxon>
        <taxon>Haloactinomyces</taxon>
    </lineage>
</organism>
<feature type="transmembrane region" description="Helical" evidence="6">
    <location>
        <begin position="34"/>
        <end position="53"/>
    </location>
</feature>
<keyword evidence="2 6" id="KW-0812">Transmembrane</keyword>
<evidence type="ECO:0000256" key="5">
    <source>
        <dbReference type="SAM" id="MobiDB-lite"/>
    </source>
</evidence>
<dbReference type="Proteomes" id="UP001180845">
    <property type="component" value="Unassembled WGS sequence"/>
</dbReference>
<comment type="subcellular location">
    <subcellularLocation>
        <location evidence="1">Endomembrane system</location>
        <topology evidence="1">Multi-pass membrane protein</topology>
    </subcellularLocation>
</comment>
<dbReference type="Pfam" id="PF02656">
    <property type="entry name" value="DUF202"/>
    <property type="match status" value="1"/>
</dbReference>
<evidence type="ECO:0000313" key="8">
    <source>
        <dbReference type="EMBL" id="MDR7301197.1"/>
    </source>
</evidence>
<dbReference type="InterPro" id="IPR003807">
    <property type="entry name" value="DUF202"/>
</dbReference>
<evidence type="ECO:0000256" key="3">
    <source>
        <dbReference type="ARBA" id="ARBA00022989"/>
    </source>
</evidence>
<evidence type="ECO:0000256" key="6">
    <source>
        <dbReference type="SAM" id="Phobius"/>
    </source>
</evidence>
<dbReference type="AlphaFoldDB" id="A0AAE4CMQ5"/>
<evidence type="ECO:0000256" key="4">
    <source>
        <dbReference type="ARBA" id="ARBA00023136"/>
    </source>
</evidence>
<comment type="caution">
    <text evidence="8">The sequence shown here is derived from an EMBL/GenBank/DDBJ whole genome shotgun (WGS) entry which is preliminary data.</text>
</comment>
<dbReference type="RefSeq" id="WP_310271239.1">
    <property type="nucleotide sequence ID" value="NZ_JAVDXW010000001.1"/>
</dbReference>
<keyword evidence="9" id="KW-1185">Reference proteome</keyword>
<keyword evidence="4 6" id="KW-0472">Membrane</keyword>
<evidence type="ECO:0000259" key="7">
    <source>
        <dbReference type="Pfam" id="PF02656"/>
    </source>
</evidence>
<dbReference type="EMBL" id="JAVDXW010000001">
    <property type="protein sequence ID" value="MDR7301197.1"/>
    <property type="molecule type" value="Genomic_DNA"/>
</dbReference>
<accession>A0AAE4CMQ5</accession>
<feature type="transmembrane region" description="Helical" evidence="6">
    <location>
        <begin position="100"/>
        <end position="122"/>
    </location>
</feature>
<reference evidence="8" key="1">
    <citation type="submission" date="2023-07" db="EMBL/GenBank/DDBJ databases">
        <title>Sequencing the genomes of 1000 actinobacteria strains.</title>
        <authorList>
            <person name="Klenk H.-P."/>
        </authorList>
    </citation>
    <scope>NUCLEOTIDE SEQUENCE</scope>
    <source>
        <strain evidence="8">DSM 45977</strain>
    </source>
</reference>
<protein>
    <submittedName>
        <fullName evidence="8">Membrane protein</fullName>
    </submittedName>
</protein>
<dbReference type="GO" id="GO:0012505">
    <property type="term" value="C:endomembrane system"/>
    <property type="evidence" value="ECO:0007669"/>
    <property type="project" value="UniProtKB-SubCell"/>
</dbReference>
<sequence length="123" mass="13128">MLSERGRSDRGSSGHRGHSGPWDPGLQIERTTLAWSRTALAFVVATAVVIRLLAGTDVVLAAVCAALTLPLVVVISLLTWRRYRRDERSLHREAPLSDGALPGTVAAFTVLVGGLGLIYVLAN</sequence>
<name>A0AAE4CMQ5_9ACTN</name>